<proteinExistence type="predicted"/>
<dbReference type="PANTHER" id="PTHR42695">
    <property type="entry name" value="GLUTAMINE AMIDOTRANSFERASE YLR126C-RELATED"/>
    <property type="match status" value="1"/>
</dbReference>
<evidence type="ECO:0000313" key="2">
    <source>
        <dbReference type="EMBL" id="MCW3807807.1"/>
    </source>
</evidence>
<sequence>MHVHWIQHVDFETLGNIKEWISKNNHTVSCTKQFAGDKLPDISSFDHLIVMGGPMGVYDTEEYPWLEEELQYIKKVIECNKPVLGICLGSQFIAAALGAKVYPGPIKEIGWHPIDIKNKEILSFKNNNPTVFHWHGDTFDLPKNAELIASTKEVPHQAYKYKNAIGLQFHMEQTEETIQQMVTHCKEELEIGGTKIQSEEAILSEKSLFESNKNVMFNLLDKMGQ</sequence>
<dbReference type="FunFam" id="3.40.50.880:FF:000033">
    <property type="entry name" value="Glutamine amidotransferase class-I"/>
    <property type="match status" value="1"/>
</dbReference>
<dbReference type="AlphaFoldDB" id="A0AAE3MHL1"/>
<dbReference type="EMBL" id="JAPDPI010000062">
    <property type="protein sequence ID" value="MCW3807807.1"/>
    <property type="molecule type" value="Genomic_DNA"/>
</dbReference>
<gene>
    <name evidence="2" type="ORF">OM074_19415</name>
</gene>
<feature type="domain" description="Glutamine amidotransferase" evidence="1">
    <location>
        <begin position="41"/>
        <end position="178"/>
    </location>
</feature>
<keyword evidence="2" id="KW-0378">Hydrolase</keyword>
<dbReference type="RefSeq" id="WP_301202277.1">
    <property type="nucleotide sequence ID" value="NZ_JAPDPI010000062.1"/>
</dbReference>
<dbReference type="GO" id="GO:0016787">
    <property type="term" value="F:hydrolase activity"/>
    <property type="evidence" value="ECO:0007669"/>
    <property type="project" value="UniProtKB-KW"/>
</dbReference>
<dbReference type="PROSITE" id="PS51273">
    <property type="entry name" value="GATASE_TYPE_1"/>
    <property type="match status" value="1"/>
</dbReference>
<dbReference type="SUPFAM" id="SSF52317">
    <property type="entry name" value="Class I glutamine amidotransferase-like"/>
    <property type="match status" value="1"/>
</dbReference>
<name>A0AAE3MHL1_9BACT</name>
<evidence type="ECO:0000259" key="1">
    <source>
        <dbReference type="Pfam" id="PF00117"/>
    </source>
</evidence>
<dbReference type="PANTHER" id="PTHR42695:SF5">
    <property type="entry name" value="GLUTAMINE AMIDOTRANSFERASE YLR126C-RELATED"/>
    <property type="match status" value="1"/>
</dbReference>
<dbReference type="GO" id="GO:0005829">
    <property type="term" value="C:cytosol"/>
    <property type="evidence" value="ECO:0007669"/>
    <property type="project" value="TreeGrafter"/>
</dbReference>
<dbReference type="Pfam" id="PF00117">
    <property type="entry name" value="GATase"/>
    <property type="match status" value="1"/>
</dbReference>
<dbReference type="InterPro" id="IPR029062">
    <property type="entry name" value="Class_I_gatase-like"/>
</dbReference>
<dbReference type="Proteomes" id="UP001207408">
    <property type="component" value="Unassembled WGS sequence"/>
</dbReference>
<evidence type="ECO:0000313" key="3">
    <source>
        <dbReference type="Proteomes" id="UP001207408"/>
    </source>
</evidence>
<dbReference type="CDD" id="cd01741">
    <property type="entry name" value="GATase1_1"/>
    <property type="match status" value="1"/>
</dbReference>
<organism evidence="2 3">
    <name type="scientific">Plebeiibacterium marinum</name>
    <dbReference type="NCBI Taxonomy" id="2992111"/>
    <lineage>
        <taxon>Bacteria</taxon>
        <taxon>Pseudomonadati</taxon>
        <taxon>Bacteroidota</taxon>
        <taxon>Bacteroidia</taxon>
        <taxon>Marinilabiliales</taxon>
        <taxon>Marinilabiliaceae</taxon>
        <taxon>Plebeiibacterium</taxon>
    </lineage>
</organism>
<protein>
    <submittedName>
        <fullName evidence="2">Gamma-glutamyl-gamma-aminobutyrate hydrolase family protein</fullName>
    </submittedName>
</protein>
<dbReference type="Gene3D" id="3.40.50.880">
    <property type="match status" value="1"/>
</dbReference>
<dbReference type="InterPro" id="IPR044992">
    <property type="entry name" value="ChyE-like"/>
</dbReference>
<reference evidence="2" key="1">
    <citation type="submission" date="2022-10" db="EMBL/GenBank/DDBJ databases">
        <authorList>
            <person name="Yu W.X."/>
        </authorList>
    </citation>
    <scope>NUCLEOTIDE SEQUENCE</scope>
    <source>
        <strain evidence="2">D04</strain>
    </source>
</reference>
<keyword evidence="3" id="KW-1185">Reference proteome</keyword>
<dbReference type="InterPro" id="IPR017926">
    <property type="entry name" value="GATASE"/>
</dbReference>
<comment type="caution">
    <text evidence="2">The sequence shown here is derived from an EMBL/GenBank/DDBJ whole genome shotgun (WGS) entry which is preliminary data.</text>
</comment>
<accession>A0AAE3MHL1</accession>